<dbReference type="InterPro" id="IPR001647">
    <property type="entry name" value="HTH_TetR"/>
</dbReference>
<dbReference type="EMBL" id="BAAARA010000010">
    <property type="protein sequence ID" value="GAA2352695.1"/>
    <property type="molecule type" value="Genomic_DNA"/>
</dbReference>
<proteinExistence type="predicted"/>
<organism evidence="6 7">
    <name type="scientific">Saccharopolyspora halophila</name>
    <dbReference type="NCBI Taxonomy" id="405551"/>
    <lineage>
        <taxon>Bacteria</taxon>
        <taxon>Bacillati</taxon>
        <taxon>Actinomycetota</taxon>
        <taxon>Actinomycetes</taxon>
        <taxon>Pseudonocardiales</taxon>
        <taxon>Pseudonocardiaceae</taxon>
        <taxon>Saccharopolyspora</taxon>
    </lineage>
</organism>
<dbReference type="InterPro" id="IPR036271">
    <property type="entry name" value="Tet_transcr_reg_TetR-rel_C_sf"/>
</dbReference>
<evidence type="ECO:0000313" key="7">
    <source>
        <dbReference type="Proteomes" id="UP001501218"/>
    </source>
</evidence>
<dbReference type="PROSITE" id="PS50977">
    <property type="entry name" value="HTH_TETR_2"/>
    <property type="match status" value="1"/>
</dbReference>
<dbReference type="Pfam" id="PF00440">
    <property type="entry name" value="TetR_N"/>
    <property type="match status" value="1"/>
</dbReference>
<name>A0ABP5TL66_9PSEU</name>
<feature type="domain" description="HTH tetR-type" evidence="5">
    <location>
        <begin position="14"/>
        <end position="73"/>
    </location>
</feature>
<dbReference type="Pfam" id="PF21597">
    <property type="entry name" value="TetR_C_43"/>
    <property type="match status" value="1"/>
</dbReference>
<sequence>MTTDPTPRLRADARRNRDRIIATARDVFTERGTEVPMEEIAREAGVGVGTLYRRFPDRDSLIREVAVEAFERLIADTHSIIEEEPDAWRALSKLLHRASDLRTIARLTLLSPRAREILAADPTTDAVHNRFMDTLDTLIKRAQDDGTLRTDVSTGDLGVIVGLLLQGVQVMPDEVREVLPGRYLTLLLDGLRPEAPSQLPGRAIRAEEVIFRHPEPEE</sequence>
<evidence type="ECO:0000259" key="5">
    <source>
        <dbReference type="PROSITE" id="PS50977"/>
    </source>
</evidence>
<dbReference type="InterPro" id="IPR049445">
    <property type="entry name" value="TetR_SbtR-like_C"/>
</dbReference>
<evidence type="ECO:0000256" key="4">
    <source>
        <dbReference type="PROSITE-ProRule" id="PRU00335"/>
    </source>
</evidence>
<reference evidence="7" key="1">
    <citation type="journal article" date="2019" name="Int. J. Syst. Evol. Microbiol.">
        <title>The Global Catalogue of Microorganisms (GCM) 10K type strain sequencing project: providing services to taxonomists for standard genome sequencing and annotation.</title>
        <authorList>
            <consortium name="The Broad Institute Genomics Platform"/>
            <consortium name="The Broad Institute Genome Sequencing Center for Infectious Disease"/>
            <person name="Wu L."/>
            <person name="Ma J."/>
        </authorList>
    </citation>
    <scope>NUCLEOTIDE SEQUENCE [LARGE SCALE GENOMIC DNA]</scope>
    <source>
        <strain evidence="7">JCM 16221</strain>
    </source>
</reference>
<dbReference type="PRINTS" id="PR00455">
    <property type="entry name" value="HTHTETR"/>
</dbReference>
<accession>A0ABP5TL66</accession>
<comment type="caution">
    <text evidence="6">The sequence shown here is derived from an EMBL/GenBank/DDBJ whole genome shotgun (WGS) entry which is preliminary data.</text>
</comment>
<evidence type="ECO:0000256" key="3">
    <source>
        <dbReference type="ARBA" id="ARBA00023163"/>
    </source>
</evidence>
<keyword evidence="2 4" id="KW-0238">DNA-binding</keyword>
<evidence type="ECO:0000256" key="2">
    <source>
        <dbReference type="ARBA" id="ARBA00023125"/>
    </source>
</evidence>
<dbReference type="SUPFAM" id="SSF48498">
    <property type="entry name" value="Tetracyclin repressor-like, C-terminal domain"/>
    <property type="match status" value="1"/>
</dbReference>
<keyword evidence="3" id="KW-0804">Transcription</keyword>
<feature type="DNA-binding region" description="H-T-H motif" evidence="4">
    <location>
        <begin position="36"/>
        <end position="55"/>
    </location>
</feature>
<evidence type="ECO:0000313" key="6">
    <source>
        <dbReference type="EMBL" id="GAA2352695.1"/>
    </source>
</evidence>
<keyword evidence="1" id="KW-0805">Transcription regulation</keyword>
<keyword evidence="7" id="KW-1185">Reference proteome</keyword>
<dbReference type="RefSeq" id="WP_344133057.1">
    <property type="nucleotide sequence ID" value="NZ_BAAARA010000010.1"/>
</dbReference>
<dbReference type="PANTHER" id="PTHR30055:SF234">
    <property type="entry name" value="HTH-TYPE TRANSCRIPTIONAL REGULATOR BETI"/>
    <property type="match status" value="1"/>
</dbReference>
<dbReference type="InterPro" id="IPR009057">
    <property type="entry name" value="Homeodomain-like_sf"/>
</dbReference>
<dbReference type="PANTHER" id="PTHR30055">
    <property type="entry name" value="HTH-TYPE TRANSCRIPTIONAL REGULATOR RUTR"/>
    <property type="match status" value="1"/>
</dbReference>
<dbReference type="Gene3D" id="1.10.357.10">
    <property type="entry name" value="Tetracycline Repressor, domain 2"/>
    <property type="match status" value="1"/>
</dbReference>
<protein>
    <submittedName>
        <fullName evidence="6">TetR/AcrR family transcriptional regulator</fullName>
    </submittedName>
</protein>
<gene>
    <name evidence="6" type="ORF">GCM10009854_33370</name>
</gene>
<evidence type="ECO:0000256" key="1">
    <source>
        <dbReference type="ARBA" id="ARBA00023015"/>
    </source>
</evidence>
<dbReference type="Proteomes" id="UP001501218">
    <property type="component" value="Unassembled WGS sequence"/>
</dbReference>
<dbReference type="InterPro" id="IPR050109">
    <property type="entry name" value="HTH-type_TetR-like_transc_reg"/>
</dbReference>
<dbReference type="SUPFAM" id="SSF46689">
    <property type="entry name" value="Homeodomain-like"/>
    <property type="match status" value="1"/>
</dbReference>